<reference evidence="2 3" key="1">
    <citation type="submission" date="2018-03" db="EMBL/GenBank/DDBJ databases">
        <title>Draft Genome Sequences of the Obligatory Marine Myxobacteria Enhygromyxa salina SWB007.</title>
        <authorList>
            <person name="Poehlein A."/>
            <person name="Moghaddam J.A."/>
            <person name="Harms H."/>
            <person name="Alanjari M."/>
            <person name="Koenig G.M."/>
            <person name="Daniel R."/>
            <person name="Schaeberle T.F."/>
        </authorList>
    </citation>
    <scope>NUCLEOTIDE SEQUENCE [LARGE SCALE GENOMIC DNA]</scope>
    <source>
        <strain evidence="2 3">SWB007</strain>
    </source>
</reference>
<organism evidence="2 3">
    <name type="scientific">Enhygromyxa salina</name>
    <dbReference type="NCBI Taxonomy" id="215803"/>
    <lineage>
        <taxon>Bacteria</taxon>
        <taxon>Pseudomonadati</taxon>
        <taxon>Myxococcota</taxon>
        <taxon>Polyangia</taxon>
        <taxon>Nannocystales</taxon>
        <taxon>Nannocystaceae</taxon>
        <taxon>Enhygromyxa</taxon>
    </lineage>
</organism>
<feature type="signal peptide" evidence="1">
    <location>
        <begin position="1"/>
        <end position="22"/>
    </location>
</feature>
<feature type="chain" id="PRO_5015580329" description="Lipoprotein" evidence="1">
    <location>
        <begin position="23"/>
        <end position="87"/>
    </location>
</feature>
<evidence type="ECO:0000313" key="3">
    <source>
        <dbReference type="Proteomes" id="UP000238823"/>
    </source>
</evidence>
<proteinExistence type="predicted"/>
<evidence type="ECO:0000256" key="1">
    <source>
        <dbReference type="SAM" id="SignalP"/>
    </source>
</evidence>
<dbReference type="RefSeq" id="WP_106091927.1">
    <property type="nucleotide sequence ID" value="NZ_PVNL01000101.1"/>
</dbReference>
<dbReference type="PROSITE" id="PS51257">
    <property type="entry name" value="PROKAR_LIPOPROTEIN"/>
    <property type="match status" value="1"/>
</dbReference>
<accession>A0A2S9YIB8</accession>
<gene>
    <name evidence="2" type="ORF">ENSA7_50310</name>
</gene>
<evidence type="ECO:0000313" key="2">
    <source>
        <dbReference type="EMBL" id="PRQ04858.1"/>
    </source>
</evidence>
<keyword evidence="1" id="KW-0732">Signal</keyword>
<name>A0A2S9YIB8_9BACT</name>
<dbReference type="AlphaFoldDB" id="A0A2S9YIB8"/>
<sequence length="87" mass="9540">MLTKAIMFTLLAAACGANPNSATEEPEKEPPDEIQEDQHFCCQSVSPNSPSGEGCQLVPKEYIAQCQKILYCESSWTMDDGKVTCHN</sequence>
<protein>
    <recommendedName>
        <fullName evidence="4">Lipoprotein</fullName>
    </recommendedName>
</protein>
<dbReference type="Proteomes" id="UP000238823">
    <property type="component" value="Unassembled WGS sequence"/>
</dbReference>
<dbReference type="EMBL" id="PVNL01000101">
    <property type="protein sequence ID" value="PRQ04858.1"/>
    <property type="molecule type" value="Genomic_DNA"/>
</dbReference>
<evidence type="ECO:0008006" key="4">
    <source>
        <dbReference type="Google" id="ProtNLM"/>
    </source>
</evidence>
<comment type="caution">
    <text evidence="2">The sequence shown here is derived from an EMBL/GenBank/DDBJ whole genome shotgun (WGS) entry which is preliminary data.</text>
</comment>